<keyword evidence="3" id="KW-0813">Transport</keyword>
<dbReference type="Proteomes" id="UP000824005">
    <property type="component" value="Unassembled WGS sequence"/>
</dbReference>
<dbReference type="PANTHER" id="PTHR30290:SF10">
    <property type="entry name" value="PERIPLASMIC OLIGOPEPTIDE-BINDING PROTEIN-RELATED"/>
    <property type="match status" value="1"/>
</dbReference>
<sequence length="515" mass="55086">MIGRRNPAGRKGLSALALISAGALALTACAGGEDAGPGDAPQELVIGLSADVDNLNPWTATHYSSVEILSLLYGTLTELDEGLEVVPGIAEDWEVSEDGLTVTFNLRDGVTFADGTDLDADDVVASYEAIKDEDTGAVSATYLSTVDQIDAVDPLTVELTLNSPDAALPSKLALSSTAILPADVDLEAIQTTPNGTGPFTLENRTPSESLTLASNPDFWAGEPVLDRVEYRVIPDEQAVVSALQAGNVQMATFDDPLVAQTIGGTVEVIETPKLDYQVLQINNQAEPLDDVNVRLALACAVDREEVLESAALGAGEVTGPITSPAFLSDPSDRPCPEPDLDRARDYLAEAGYEDGLSLSIIVMQDGYPSTAVAQTENLQAQLEQIDVTLEIEALESGNYVDRWMAADFELALALNGSQPDPGVSYERYFMAEGSLNSVAGYTSETLEELFVQGREETDEEARAAIYEEVSRELEHEAVWVWLFAPYEYTALADNVSGFTPMANGSVRTLRDTYID</sequence>
<evidence type="ECO:0000256" key="5">
    <source>
        <dbReference type="SAM" id="SignalP"/>
    </source>
</evidence>
<dbReference type="PANTHER" id="PTHR30290">
    <property type="entry name" value="PERIPLASMIC BINDING COMPONENT OF ABC TRANSPORTER"/>
    <property type="match status" value="1"/>
</dbReference>
<organism evidence="7 8">
    <name type="scientific">Candidatus Agrococcus pullicola</name>
    <dbReference type="NCBI Taxonomy" id="2838429"/>
    <lineage>
        <taxon>Bacteria</taxon>
        <taxon>Bacillati</taxon>
        <taxon>Actinomycetota</taxon>
        <taxon>Actinomycetes</taxon>
        <taxon>Micrococcales</taxon>
        <taxon>Microbacteriaceae</taxon>
        <taxon>Agrococcus</taxon>
    </lineage>
</organism>
<reference evidence="7" key="2">
    <citation type="submission" date="2021-04" db="EMBL/GenBank/DDBJ databases">
        <authorList>
            <person name="Gilroy R."/>
        </authorList>
    </citation>
    <scope>NUCLEOTIDE SEQUENCE</scope>
    <source>
        <strain evidence="7">ChiGjej1B1-98</strain>
    </source>
</reference>
<evidence type="ECO:0000256" key="2">
    <source>
        <dbReference type="ARBA" id="ARBA00005695"/>
    </source>
</evidence>
<evidence type="ECO:0000313" key="7">
    <source>
        <dbReference type="EMBL" id="HIY65545.1"/>
    </source>
</evidence>
<dbReference type="EMBL" id="DXDC01000133">
    <property type="protein sequence ID" value="HIY65545.1"/>
    <property type="molecule type" value="Genomic_DNA"/>
</dbReference>
<dbReference type="GO" id="GO:0015833">
    <property type="term" value="P:peptide transport"/>
    <property type="evidence" value="ECO:0007669"/>
    <property type="project" value="TreeGrafter"/>
</dbReference>
<gene>
    <name evidence="7" type="ORF">H9830_04640</name>
</gene>
<dbReference type="PIRSF" id="PIRSF002741">
    <property type="entry name" value="MppA"/>
    <property type="match status" value="1"/>
</dbReference>
<dbReference type="SUPFAM" id="SSF53850">
    <property type="entry name" value="Periplasmic binding protein-like II"/>
    <property type="match status" value="1"/>
</dbReference>
<comment type="caution">
    <text evidence="7">The sequence shown here is derived from an EMBL/GenBank/DDBJ whole genome shotgun (WGS) entry which is preliminary data.</text>
</comment>
<dbReference type="GO" id="GO:1904680">
    <property type="term" value="F:peptide transmembrane transporter activity"/>
    <property type="evidence" value="ECO:0007669"/>
    <property type="project" value="TreeGrafter"/>
</dbReference>
<feature type="signal peptide" evidence="5">
    <location>
        <begin position="1"/>
        <end position="30"/>
    </location>
</feature>
<dbReference type="InterPro" id="IPR039424">
    <property type="entry name" value="SBP_5"/>
</dbReference>
<evidence type="ECO:0000256" key="3">
    <source>
        <dbReference type="ARBA" id="ARBA00022448"/>
    </source>
</evidence>
<dbReference type="InterPro" id="IPR000914">
    <property type="entry name" value="SBP_5_dom"/>
</dbReference>
<feature type="chain" id="PRO_5038410660" evidence="5">
    <location>
        <begin position="31"/>
        <end position="515"/>
    </location>
</feature>
<dbReference type="Gene3D" id="3.10.105.10">
    <property type="entry name" value="Dipeptide-binding Protein, Domain 3"/>
    <property type="match status" value="1"/>
</dbReference>
<comment type="subcellular location">
    <subcellularLocation>
        <location evidence="1">Cell envelope</location>
    </subcellularLocation>
</comment>
<protein>
    <submittedName>
        <fullName evidence="7">ABC transporter substrate-binding protein</fullName>
    </submittedName>
</protein>
<reference evidence="7" key="1">
    <citation type="journal article" date="2021" name="PeerJ">
        <title>Extensive microbial diversity within the chicken gut microbiome revealed by metagenomics and culture.</title>
        <authorList>
            <person name="Gilroy R."/>
            <person name="Ravi A."/>
            <person name="Getino M."/>
            <person name="Pursley I."/>
            <person name="Horton D.L."/>
            <person name="Alikhan N.F."/>
            <person name="Baker D."/>
            <person name="Gharbi K."/>
            <person name="Hall N."/>
            <person name="Watson M."/>
            <person name="Adriaenssens E.M."/>
            <person name="Foster-Nyarko E."/>
            <person name="Jarju S."/>
            <person name="Secka A."/>
            <person name="Antonio M."/>
            <person name="Oren A."/>
            <person name="Chaudhuri R.R."/>
            <person name="La Ragione R."/>
            <person name="Hildebrand F."/>
            <person name="Pallen M.J."/>
        </authorList>
    </citation>
    <scope>NUCLEOTIDE SEQUENCE</scope>
    <source>
        <strain evidence="7">ChiGjej1B1-98</strain>
    </source>
</reference>
<evidence type="ECO:0000313" key="8">
    <source>
        <dbReference type="Proteomes" id="UP000824005"/>
    </source>
</evidence>
<dbReference type="GO" id="GO:0030313">
    <property type="term" value="C:cell envelope"/>
    <property type="evidence" value="ECO:0007669"/>
    <property type="project" value="UniProtKB-SubCell"/>
</dbReference>
<dbReference type="GO" id="GO:0043190">
    <property type="term" value="C:ATP-binding cassette (ABC) transporter complex"/>
    <property type="evidence" value="ECO:0007669"/>
    <property type="project" value="InterPro"/>
</dbReference>
<keyword evidence="4 5" id="KW-0732">Signal</keyword>
<name>A0A9D1YU01_9MICO</name>
<dbReference type="AlphaFoldDB" id="A0A9D1YU01"/>
<evidence type="ECO:0000259" key="6">
    <source>
        <dbReference type="Pfam" id="PF00496"/>
    </source>
</evidence>
<evidence type="ECO:0000256" key="4">
    <source>
        <dbReference type="ARBA" id="ARBA00022729"/>
    </source>
</evidence>
<dbReference type="Gene3D" id="3.40.190.10">
    <property type="entry name" value="Periplasmic binding protein-like II"/>
    <property type="match status" value="1"/>
</dbReference>
<evidence type="ECO:0000256" key="1">
    <source>
        <dbReference type="ARBA" id="ARBA00004196"/>
    </source>
</evidence>
<dbReference type="PROSITE" id="PS51257">
    <property type="entry name" value="PROKAR_LIPOPROTEIN"/>
    <property type="match status" value="1"/>
</dbReference>
<dbReference type="GO" id="GO:0042597">
    <property type="term" value="C:periplasmic space"/>
    <property type="evidence" value="ECO:0007669"/>
    <property type="project" value="UniProtKB-ARBA"/>
</dbReference>
<dbReference type="Pfam" id="PF00496">
    <property type="entry name" value="SBP_bac_5"/>
    <property type="match status" value="1"/>
</dbReference>
<proteinExistence type="inferred from homology"/>
<dbReference type="Gene3D" id="3.90.76.10">
    <property type="entry name" value="Dipeptide-binding Protein, Domain 1"/>
    <property type="match status" value="1"/>
</dbReference>
<dbReference type="InterPro" id="IPR030678">
    <property type="entry name" value="Peptide/Ni-bd"/>
</dbReference>
<feature type="domain" description="Solute-binding protein family 5" evidence="6">
    <location>
        <begin position="84"/>
        <end position="428"/>
    </location>
</feature>
<comment type="similarity">
    <text evidence="2">Belongs to the bacterial solute-binding protein 5 family.</text>
</comment>
<accession>A0A9D1YU01</accession>